<dbReference type="Proteomes" id="UP001164746">
    <property type="component" value="Chromosome 6"/>
</dbReference>
<organism evidence="2 3">
    <name type="scientific">Mya arenaria</name>
    <name type="common">Soft-shell clam</name>
    <dbReference type="NCBI Taxonomy" id="6604"/>
    <lineage>
        <taxon>Eukaryota</taxon>
        <taxon>Metazoa</taxon>
        <taxon>Spiralia</taxon>
        <taxon>Lophotrochozoa</taxon>
        <taxon>Mollusca</taxon>
        <taxon>Bivalvia</taxon>
        <taxon>Autobranchia</taxon>
        <taxon>Heteroconchia</taxon>
        <taxon>Euheterodonta</taxon>
        <taxon>Imparidentia</taxon>
        <taxon>Neoheterodontei</taxon>
        <taxon>Myida</taxon>
        <taxon>Myoidea</taxon>
        <taxon>Myidae</taxon>
        <taxon>Mya</taxon>
    </lineage>
</organism>
<dbReference type="SUPFAM" id="SSF54928">
    <property type="entry name" value="RNA-binding domain, RBD"/>
    <property type="match status" value="1"/>
</dbReference>
<feature type="compositionally biased region" description="Low complexity" evidence="1">
    <location>
        <begin position="530"/>
        <end position="559"/>
    </location>
</feature>
<dbReference type="InterPro" id="IPR012677">
    <property type="entry name" value="Nucleotide-bd_a/b_plait_sf"/>
</dbReference>
<reference evidence="2" key="1">
    <citation type="submission" date="2022-11" db="EMBL/GenBank/DDBJ databases">
        <title>Centuries of genome instability and evolution in soft-shell clam transmissible cancer (bioRxiv).</title>
        <authorList>
            <person name="Hart S.F.M."/>
            <person name="Yonemitsu M.A."/>
            <person name="Giersch R.M."/>
            <person name="Beal B.F."/>
            <person name="Arriagada G."/>
            <person name="Davis B.W."/>
            <person name="Ostrander E.A."/>
            <person name="Goff S.P."/>
            <person name="Metzger M.J."/>
        </authorList>
    </citation>
    <scope>NUCLEOTIDE SEQUENCE</scope>
    <source>
        <strain evidence="2">MELC-2E11</strain>
        <tissue evidence="2">Siphon/mantle</tissue>
    </source>
</reference>
<dbReference type="PANTHER" id="PTHR15608:SF0">
    <property type="entry name" value="HIV TAT-SPECIFIC FACTOR 1"/>
    <property type="match status" value="1"/>
</dbReference>
<feature type="compositionally biased region" description="Basic and acidic residues" evidence="1">
    <location>
        <begin position="95"/>
        <end position="119"/>
    </location>
</feature>
<feature type="compositionally biased region" description="Low complexity" evidence="1">
    <location>
        <begin position="455"/>
        <end position="502"/>
    </location>
</feature>
<feature type="region of interest" description="Disordered" evidence="1">
    <location>
        <begin position="95"/>
        <end position="140"/>
    </location>
</feature>
<feature type="compositionally biased region" description="Polar residues" evidence="1">
    <location>
        <begin position="510"/>
        <end position="528"/>
    </location>
</feature>
<name>A0ABY7EFM8_MYAAR</name>
<evidence type="ECO:0000313" key="3">
    <source>
        <dbReference type="Proteomes" id="UP001164746"/>
    </source>
</evidence>
<dbReference type="EMBL" id="CP111017">
    <property type="protein sequence ID" value="WAR07591.1"/>
    <property type="molecule type" value="Genomic_DNA"/>
</dbReference>
<dbReference type="PANTHER" id="PTHR15608">
    <property type="entry name" value="SPLICING FACTOR U2AF-ASSOCIATED PROTEIN 2"/>
    <property type="match status" value="1"/>
</dbReference>
<protein>
    <submittedName>
        <fullName evidence="2">HTSF1-like protein</fullName>
    </submittedName>
</protein>
<dbReference type="InterPro" id="IPR035979">
    <property type="entry name" value="RBD_domain_sf"/>
</dbReference>
<dbReference type="Gene3D" id="3.30.70.330">
    <property type="match status" value="2"/>
</dbReference>
<feature type="region of interest" description="Disordered" evidence="1">
    <location>
        <begin position="15"/>
        <end position="39"/>
    </location>
</feature>
<feature type="region of interest" description="Disordered" evidence="1">
    <location>
        <begin position="172"/>
        <end position="217"/>
    </location>
</feature>
<dbReference type="InterPro" id="IPR034393">
    <property type="entry name" value="TatSF1-like"/>
</dbReference>
<gene>
    <name evidence="2" type="ORF">MAR_017549</name>
</gene>
<evidence type="ECO:0000313" key="2">
    <source>
        <dbReference type="EMBL" id="WAR07591.1"/>
    </source>
</evidence>
<keyword evidence="3" id="KW-1185">Reference proteome</keyword>
<evidence type="ECO:0000256" key="1">
    <source>
        <dbReference type="SAM" id="MobiDB-lite"/>
    </source>
</evidence>
<accession>A0ABY7EFM8</accession>
<proteinExistence type="predicted"/>
<sequence length="610" mass="67110">MGDIDFEEQLELERLERESKEKATQGPPGIRVDDDGTTYEWDPEKQAWFPKIDTDFIAQYQMNYGVEGGEDKEKQNQEYYQNYYAAAVQQEEVLSRQKKEAVGEESHDESIKKLEHLEDTWQDDGAGQNDSREEMEKYTEEQKKQYNDYWSYYYNTDYHDYYADCMAQPAQEEGKGEGSTEGVEAVKGDGTQEGEEAGKKKGKKRKPPPRPEGWFEVNEEHNTNVYVSGLPFDIKLEEFTEMMTKYGLIMFDPRTKKPKKESVDLILSLLDGADYKGHKVHVEPAQFSMKGNFDPTKKKKKLSNREKNKFREKQAKLFDWRPEKPRGARMKHEKDDPVRIQALKSKMQTECTKYGEVKKVVVQDRHEDGVVQVTFAEAEMADMCVEYMNQRFLGPRRLLAAVWDGQTKYEVQESEAEREARLKKWAEFLEAEEEAKSKSAAGSLSATGTTKVEDSAASSSGLSASSVSGSSASSSSGLSASSSDGLSASSSNGANASSSGDSGSKDDTVTESVNTDNVISQIASSSERISGVSTASSSSAVVPSLETVGSSSGTSMQVSGSGGESMDEVSSSTNGVSLGRAGPSGLTGDRNSAGDGVTSSGQGEAMDDNT</sequence>
<feature type="region of interest" description="Disordered" evidence="1">
    <location>
        <begin position="436"/>
        <end position="610"/>
    </location>
</feature>
<feature type="compositionally biased region" description="Basic and acidic residues" evidence="1">
    <location>
        <begin position="130"/>
        <end position="140"/>
    </location>
</feature>